<evidence type="ECO:0000256" key="3">
    <source>
        <dbReference type="ARBA" id="ARBA00023125"/>
    </source>
</evidence>
<dbReference type="InterPro" id="IPR003441">
    <property type="entry name" value="NAC-dom"/>
</dbReference>
<evidence type="ECO:0000259" key="6">
    <source>
        <dbReference type="PROSITE" id="PS51005"/>
    </source>
</evidence>
<dbReference type="InParanoid" id="A0A7N2KZW9"/>
<dbReference type="AlphaFoldDB" id="A0A7N2KZW9"/>
<keyword evidence="4" id="KW-0804">Transcription</keyword>
<accession>A0A7N2KZW9</accession>
<evidence type="ECO:0000313" key="7">
    <source>
        <dbReference type="EnsemblPlants" id="QL02p081608:mrna"/>
    </source>
</evidence>
<dbReference type="Gramene" id="QL02p081608:mrna">
    <property type="protein sequence ID" value="QL02p081608:mrna"/>
    <property type="gene ID" value="QL02p081608"/>
</dbReference>
<dbReference type="InterPro" id="IPR036093">
    <property type="entry name" value="NAC_dom_sf"/>
</dbReference>
<comment type="subcellular location">
    <subcellularLocation>
        <location evidence="1">Nucleus</location>
    </subcellularLocation>
</comment>
<keyword evidence="3" id="KW-0238">DNA-binding</keyword>
<keyword evidence="8" id="KW-1185">Reference proteome</keyword>
<organism evidence="7 8">
    <name type="scientific">Quercus lobata</name>
    <name type="common">Valley oak</name>
    <dbReference type="NCBI Taxonomy" id="97700"/>
    <lineage>
        <taxon>Eukaryota</taxon>
        <taxon>Viridiplantae</taxon>
        <taxon>Streptophyta</taxon>
        <taxon>Embryophyta</taxon>
        <taxon>Tracheophyta</taxon>
        <taxon>Spermatophyta</taxon>
        <taxon>Magnoliopsida</taxon>
        <taxon>eudicotyledons</taxon>
        <taxon>Gunneridae</taxon>
        <taxon>Pentapetalae</taxon>
        <taxon>rosids</taxon>
        <taxon>fabids</taxon>
        <taxon>Fagales</taxon>
        <taxon>Fagaceae</taxon>
        <taxon>Quercus</taxon>
    </lineage>
</organism>
<reference evidence="7" key="2">
    <citation type="submission" date="2021-01" db="UniProtKB">
        <authorList>
            <consortium name="EnsemblPlants"/>
        </authorList>
    </citation>
    <scope>IDENTIFICATION</scope>
</reference>
<reference evidence="8" key="1">
    <citation type="journal article" date="2016" name="G3 (Bethesda)">
        <title>First Draft Assembly and Annotation of the Genome of a California Endemic Oak Quercus lobata Nee (Fagaceae).</title>
        <authorList>
            <person name="Sork V.L."/>
            <person name="Fitz-Gibbon S.T."/>
            <person name="Puiu D."/>
            <person name="Crepeau M."/>
            <person name="Gugger P.F."/>
            <person name="Sherman R."/>
            <person name="Stevens K."/>
            <person name="Langley C.H."/>
            <person name="Pellegrini M."/>
            <person name="Salzberg S.L."/>
        </authorList>
    </citation>
    <scope>NUCLEOTIDE SEQUENCE [LARGE SCALE GENOMIC DNA]</scope>
    <source>
        <strain evidence="8">cv. SW786</strain>
    </source>
</reference>
<dbReference type="GO" id="GO:0005634">
    <property type="term" value="C:nucleus"/>
    <property type="evidence" value="ECO:0007669"/>
    <property type="project" value="UniProtKB-SubCell"/>
</dbReference>
<dbReference type="GO" id="GO:0003677">
    <property type="term" value="F:DNA binding"/>
    <property type="evidence" value="ECO:0007669"/>
    <property type="project" value="UniProtKB-KW"/>
</dbReference>
<dbReference type="Gene3D" id="2.170.150.80">
    <property type="entry name" value="NAC domain"/>
    <property type="match status" value="1"/>
</dbReference>
<evidence type="ECO:0000256" key="5">
    <source>
        <dbReference type="ARBA" id="ARBA00023242"/>
    </source>
</evidence>
<dbReference type="GO" id="GO:0006355">
    <property type="term" value="P:regulation of DNA-templated transcription"/>
    <property type="evidence" value="ECO:0007669"/>
    <property type="project" value="InterPro"/>
</dbReference>
<keyword evidence="2" id="KW-0805">Transcription regulation</keyword>
<dbReference type="Proteomes" id="UP000594261">
    <property type="component" value="Chromosome 2"/>
</dbReference>
<dbReference type="PANTHER" id="PTHR31989">
    <property type="entry name" value="NAC DOMAIN-CONTAINING PROTEIN 82-RELATED"/>
    <property type="match status" value="1"/>
</dbReference>
<dbReference type="Pfam" id="PF02365">
    <property type="entry name" value="NAM"/>
    <property type="match status" value="1"/>
</dbReference>
<dbReference type="EnsemblPlants" id="QL02p081608:mrna">
    <property type="protein sequence ID" value="QL02p081608:mrna"/>
    <property type="gene ID" value="QL02p081608"/>
</dbReference>
<name>A0A7N2KZW9_QUELO</name>
<evidence type="ECO:0000256" key="1">
    <source>
        <dbReference type="ARBA" id="ARBA00004123"/>
    </source>
</evidence>
<proteinExistence type="predicted"/>
<dbReference type="SUPFAM" id="SSF101941">
    <property type="entry name" value="NAC domain"/>
    <property type="match status" value="1"/>
</dbReference>
<evidence type="ECO:0000313" key="8">
    <source>
        <dbReference type="Proteomes" id="UP000594261"/>
    </source>
</evidence>
<sequence>MEMVGFRYDPTDDELMKILMEKVNDAEQHTHLNHNFIVNDCEIYGKIPPWEIYDSHTHYHLHTFHRKLYVFTDLKTTSGNRVCRAAACGTWLEKSKPKRLYDSQGNVIGMDRMLSFKAKDLHSGKFNKTNWIMHEFSFANQEFGRTNTVLCVIYKLNKGSGSDCEEANGRGLKRAFSSTANEEFSCFNTTSAAVISLEPEPEMPSADEEFSCFNTTAAAVISLEPEPEPEMPSADDEEFAAWVSGCFSSTAAVAEEASTFNTTGVMSHGQEDAQAQEHKKRRLDADADAVTNEEFAACIDDPTFPDEPLSQIFFDLPPLVEVCSQSKSDSVADFDALITSLISDPTQPDEVWKLKFQNYLQYKIYVVCGVCSWFGGDSVGETREATVFEGYRVKGGLSWSCGGLDKSTSLTAMGSSGGLISACGGNYAGREEEGMNRERKMLKLESLNREEEAESVKLESLNRECI</sequence>
<keyword evidence="5" id="KW-0539">Nucleus</keyword>
<evidence type="ECO:0000256" key="4">
    <source>
        <dbReference type="ARBA" id="ARBA00023163"/>
    </source>
</evidence>
<protein>
    <recommendedName>
        <fullName evidence="6">NAC domain-containing protein</fullName>
    </recommendedName>
</protein>
<feature type="domain" description="NAC" evidence="6">
    <location>
        <begin position="2"/>
        <end position="156"/>
    </location>
</feature>
<evidence type="ECO:0000256" key="2">
    <source>
        <dbReference type="ARBA" id="ARBA00023015"/>
    </source>
</evidence>
<dbReference type="PROSITE" id="PS51005">
    <property type="entry name" value="NAC"/>
    <property type="match status" value="1"/>
</dbReference>